<evidence type="ECO:0000256" key="7">
    <source>
        <dbReference type="SAM" id="SignalP"/>
    </source>
</evidence>
<evidence type="ECO:0000259" key="8">
    <source>
        <dbReference type="Pfam" id="PF13091"/>
    </source>
</evidence>
<name>A0AAU2H5R1_9ACTN</name>
<dbReference type="GO" id="GO:0016891">
    <property type="term" value="F:RNA endonuclease activity producing 5'-phosphomonoesters, hydrolytic mechanism"/>
    <property type="evidence" value="ECO:0007669"/>
    <property type="project" value="TreeGrafter"/>
</dbReference>
<evidence type="ECO:0000256" key="3">
    <source>
        <dbReference type="ARBA" id="ARBA00012027"/>
    </source>
</evidence>
<evidence type="ECO:0000256" key="1">
    <source>
        <dbReference type="ARBA" id="ARBA00000798"/>
    </source>
</evidence>
<organism evidence="9">
    <name type="scientific">Streptomyces sp. NBC_00060</name>
    <dbReference type="NCBI Taxonomy" id="2975636"/>
    <lineage>
        <taxon>Bacteria</taxon>
        <taxon>Bacillati</taxon>
        <taxon>Actinomycetota</taxon>
        <taxon>Actinomycetes</taxon>
        <taxon>Kitasatosporales</taxon>
        <taxon>Streptomycetaceae</taxon>
        <taxon>Streptomyces</taxon>
    </lineage>
</organism>
<protein>
    <recommendedName>
        <fullName evidence="3">phospholipase D</fullName>
        <ecNumber evidence="3">3.1.4.4</ecNumber>
    </recommendedName>
</protein>
<feature type="domain" description="Phospholipase D-like" evidence="8">
    <location>
        <begin position="275"/>
        <end position="406"/>
    </location>
</feature>
<sequence>MRPRPALRTAALAAVVLASALTAQAGTAAADAPAPLKTEAVFNNPTGTAAEQQAVVARQVELVAGAPAGARIRLAMFYADDPALPDALIAAHQRGVDVQAVFDEKAVGMAPYKSLLAELGGDTAKGSWVMSCGAGRGCVGTRALGTVDAINHNKFLLLSQTGSTPNVVVQSSANLHVGRDGTKGWNNALVLTGNDGIYHAYDGYFDDLRARRANNDYYSSGRPPVASGNAKAHFYPRAESNGSPYNDPSEDTVATVLDNVQCFGNSKYGTTDNHRTRIRVGMTIFSRPYLADRLAELDAQGCYVEVSETYNPDSALEKQSLETLLKKTSSVYGGVITKYYCQADSTWIHDKYLLVEGNYYGSPDRKVLWTGSHNWSGNSLRQSDETMLQLEDSAVFDAYVANFNQLRAATTHQPANGAPATC</sequence>
<dbReference type="EMBL" id="CP108253">
    <property type="protein sequence ID" value="WTU42799.1"/>
    <property type="molecule type" value="Genomic_DNA"/>
</dbReference>
<evidence type="ECO:0000313" key="9">
    <source>
        <dbReference type="EMBL" id="WTU42799.1"/>
    </source>
</evidence>
<keyword evidence="5" id="KW-0442">Lipid degradation</keyword>
<feature type="domain" description="Phospholipase D-like" evidence="8">
    <location>
        <begin position="68"/>
        <end position="207"/>
    </location>
</feature>
<dbReference type="PANTHER" id="PTHR43856">
    <property type="entry name" value="CARDIOLIPIN HYDROLASE"/>
    <property type="match status" value="1"/>
</dbReference>
<dbReference type="SUPFAM" id="SSF56024">
    <property type="entry name" value="Phospholipase D/nuclease"/>
    <property type="match status" value="2"/>
</dbReference>
<comment type="catalytic activity">
    <reaction evidence="1">
        <text>a 1,2-diacyl-sn-glycero-3-phosphocholine + H2O = a 1,2-diacyl-sn-glycero-3-phosphate + choline + H(+)</text>
        <dbReference type="Rhea" id="RHEA:14445"/>
        <dbReference type="ChEBI" id="CHEBI:15354"/>
        <dbReference type="ChEBI" id="CHEBI:15377"/>
        <dbReference type="ChEBI" id="CHEBI:15378"/>
        <dbReference type="ChEBI" id="CHEBI:57643"/>
        <dbReference type="ChEBI" id="CHEBI:58608"/>
        <dbReference type="EC" id="3.1.4.4"/>
    </reaction>
</comment>
<feature type="signal peptide" evidence="7">
    <location>
        <begin position="1"/>
        <end position="25"/>
    </location>
</feature>
<keyword evidence="4" id="KW-0378">Hydrolase</keyword>
<accession>A0AAU2H5R1</accession>
<gene>
    <name evidence="9" type="ORF">OHV25_26085</name>
</gene>
<reference evidence="9" key="1">
    <citation type="submission" date="2022-10" db="EMBL/GenBank/DDBJ databases">
        <title>The complete genomes of actinobacterial strains from the NBC collection.</title>
        <authorList>
            <person name="Joergensen T.S."/>
            <person name="Alvarez Arevalo M."/>
            <person name="Sterndorff E.B."/>
            <person name="Faurdal D."/>
            <person name="Vuksanovic O."/>
            <person name="Mourched A.-S."/>
            <person name="Charusanti P."/>
            <person name="Shaw S."/>
            <person name="Blin K."/>
            <person name="Weber T."/>
        </authorList>
    </citation>
    <scope>NUCLEOTIDE SEQUENCE</scope>
    <source>
        <strain evidence="9">NBC_00060</strain>
    </source>
</reference>
<evidence type="ECO:0000256" key="6">
    <source>
        <dbReference type="ARBA" id="ARBA00023098"/>
    </source>
</evidence>
<dbReference type="Pfam" id="PF13091">
    <property type="entry name" value="PLDc_2"/>
    <property type="match status" value="2"/>
</dbReference>
<feature type="chain" id="PRO_5043468710" description="phospholipase D" evidence="7">
    <location>
        <begin position="26"/>
        <end position="422"/>
    </location>
</feature>
<comment type="similarity">
    <text evidence="2">Belongs to the phospholipase D family.</text>
</comment>
<evidence type="ECO:0000256" key="5">
    <source>
        <dbReference type="ARBA" id="ARBA00022963"/>
    </source>
</evidence>
<keyword evidence="7" id="KW-0732">Signal</keyword>
<dbReference type="EC" id="3.1.4.4" evidence="3"/>
<dbReference type="Gene3D" id="3.30.870.10">
    <property type="entry name" value="Endonuclease Chain A"/>
    <property type="match status" value="2"/>
</dbReference>
<evidence type="ECO:0000256" key="2">
    <source>
        <dbReference type="ARBA" id="ARBA00008664"/>
    </source>
</evidence>
<dbReference type="AlphaFoldDB" id="A0AAU2H5R1"/>
<dbReference type="InterPro" id="IPR025202">
    <property type="entry name" value="PLD-like_dom"/>
</dbReference>
<evidence type="ECO:0000256" key="4">
    <source>
        <dbReference type="ARBA" id="ARBA00022801"/>
    </source>
</evidence>
<dbReference type="PANTHER" id="PTHR43856:SF1">
    <property type="entry name" value="MITOCHONDRIAL CARDIOLIPIN HYDROLASE"/>
    <property type="match status" value="1"/>
</dbReference>
<dbReference type="GO" id="GO:0004630">
    <property type="term" value="F:phospholipase D activity"/>
    <property type="evidence" value="ECO:0007669"/>
    <property type="project" value="UniProtKB-EC"/>
</dbReference>
<keyword evidence="6" id="KW-0443">Lipid metabolism</keyword>
<proteinExistence type="inferred from homology"/>
<dbReference type="InterPro" id="IPR051406">
    <property type="entry name" value="PLD_domain"/>
</dbReference>
<dbReference type="GO" id="GO:0016042">
    <property type="term" value="P:lipid catabolic process"/>
    <property type="evidence" value="ECO:0007669"/>
    <property type="project" value="UniProtKB-KW"/>
</dbReference>